<protein>
    <submittedName>
        <fullName evidence="1">Uncharacterized protein</fullName>
    </submittedName>
</protein>
<evidence type="ECO:0000313" key="1">
    <source>
        <dbReference type="EMBL" id="KAJ4346579.1"/>
    </source>
</evidence>
<sequence length="491" mass="55839">MLNPLGHALKRNLRSVCSSEFLEALLATIQFFVDLSCNLNEKNDDDCTPVVSLMTGYTTPVPPLVSDMRSIADAIPWTSVFSCFEFSTEFMTNICRHFYHNESGDSLIWTNIYSELKLDHELGPDCLDGPLVRAVTIRNELEVQLILQAPKDLLSEANPDFSIWRALSWPRGLELFISHGFLDKDEYLEMLKAAMHCRYTASMAVLLRSPWFNYETWPVALSTGNTEFMTLIATSLYHEHKRELNQSNMFLSRAAQPDPNYCASLYTAEAMLSSRDGKMTVEAARILHEAGFPYADVNHLQRGTPLCYHAAKSNCTIDNYLRLMSWFVSYGADITATHPTWKTMLLHLIAERITLFCLQAQEVLDYDRQEATNRSNSLSTRPLSNEDIDDIRYAEQQDTHIFELLVEEFNKAWEATQGNIMDFMHGHWSARMITILEERNSLGMEEELQKLEAIGVTVATCEAPLSDSGKVECSCDLAWFQAQVDTILNTI</sequence>
<dbReference type="GeneID" id="80914040"/>
<reference evidence="1" key="1">
    <citation type="submission" date="2022-10" db="EMBL/GenBank/DDBJ databases">
        <title>Tapping the CABI collections for fungal endophytes: first genome assemblies for Collariella, Neodidymelliopsis, Ascochyta clinopodiicola, Didymella pomorum, Didymosphaeria variabile, Neocosmospora piperis and Neocucurbitaria cava.</title>
        <authorList>
            <person name="Hill R."/>
        </authorList>
    </citation>
    <scope>NUCLEOTIDE SEQUENCE</scope>
    <source>
        <strain evidence="1">IMI 356815</strain>
    </source>
</reference>
<dbReference type="OrthoDB" id="1577640at2759"/>
<dbReference type="AlphaFoldDB" id="A0A9W9C685"/>
<name>A0A9W9C685_9PLEO</name>
<dbReference type="EMBL" id="JAPEUX010000008">
    <property type="protein sequence ID" value="KAJ4346579.1"/>
    <property type="molecule type" value="Genomic_DNA"/>
</dbReference>
<organism evidence="1 2">
    <name type="scientific">Didymosphaeria variabile</name>
    <dbReference type="NCBI Taxonomy" id="1932322"/>
    <lineage>
        <taxon>Eukaryota</taxon>
        <taxon>Fungi</taxon>
        <taxon>Dikarya</taxon>
        <taxon>Ascomycota</taxon>
        <taxon>Pezizomycotina</taxon>
        <taxon>Dothideomycetes</taxon>
        <taxon>Pleosporomycetidae</taxon>
        <taxon>Pleosporales</taxon>
        <taxon>Massarineae</taxon>
        <taxon>Didymosphaeriaceae</taxon>
        <taxon>Didymosphaeria</taxon>
    </lineage>
</organism>
<accession>A0A9W9C685</accession>
<keyword evidence="2" id="KW-1185">Reference proteome</keyword>
<dbReference type="RefSeq" id="XP_056066379.1">
    <property type="nucleotide sequence ID" value="XM_056219252.1"/>
</dbReference>
<comment type="caution">
    <text evidence="1">The sequence shown here is derived from an EMBL/GenBank/DDBJ whole genome shotgun (WGS) entry which is preliminary data.</text>
</comment>
<evidence type="ECO:0000313" key="2">
    <source>
        <dbReference type="Proteomes" id="UP001140513"/>
    </source>
</evidence>
<dbReference type="Proteomes" id="UP001140513">
    <property type="component" value="Unassembled WGS sequence"/>
</dbReference>
<proteinExistence type="predicted"/>
<gene>
    <name evidence="1" type="ORF">N0V89_010510</name>
</gene>